<reference evidence="1" key="1">
    <citation type="submission" date="2022-05" db="EMBL/GenBank/DDBJ databases">
        <title>Chromosome-level genome of Chaenocephalus aceratus.</title>
        <authorList>
            <person name="Park H."/>
        </authorList>
    </citation>
    <scope>NUCLEOTIDE SEQUENCE</scope>
    <source>
        <strain evidence="1">KU_202001</strain>
    </source>
</reference>
<accession>A0ACB9VYI0</accession>
<comment type="caution">
    <text evidence="1">The sequence shown here is derived from an EMBL/GenBank/DDBJ whole genome shotgun (WGS) entry which is preliminary data.</text>
</comment>
<organism evidence="1 2">
    <name type="scientific">Chaenocephalus aceratus</name>
    <name type="common">Blackfin icefish</name>
    <name type="synonym">Chaenichthys aceratus</name>
    <dbReference type="NCBI Taxonomy" id="36190"/>
    <lineage>
        <taxon>Eukaryota</taxon>
        <taxon>Metazoa</taxon>
        <taxon>Chordata</taxon>
        <taxon>Craniata</taxon>
        <taxon>Vertebrata</taxon>
        <taxon>Euteleostomi</taxon>
        <taxon>Actinopterygii</taxon>
        <taxon>Neopterygii</taxon>
        <taxon>Teleostei</taxon>
        <taxon>Neoteleostei</taxon>
        <taxon>Acanthomorphata</taxon>
        <taxon>Eupercaria</taxon>
        <taxon>Perciformes</taxon>
        <taxon>Notothenioidei</taxon>
        <taxon>Channichthyidae</taxon>
        <taxon>Chaenocephalus</taxon>
    </lineage>
</organism>
<proteinExistence type="predicted"/>
<keyword evidence="2" id="KW-1185">Reference proteome</keyword>
<feature type="non-terminal residue" evidence="1">
    <location>
        <position position="50"/>
    </location>
</feature>
<evidence type="ECO:0000313" key="2">
    <source>
        <dbReference type="Proteomes" id="UP001057452"/>
    </source>
</evidence>
<evidence type="ECO:0000313" key="1">
    <source>
        <dbReference type="EMBL" id="KAI4805372.1"/>
    </source>
</evidence>
<protein>
    <submittedName>
        <fullName evidence="1">Uncharacterized protein</fullName>
    </submittedName>
</protein>
<feature type="non-terminal residue" evidence="1">
    <location>
        <position position="1"/>
    </location>
</feature>
<sequence length="50" mass="5780">NSSPPLERCLSTTQLHNVQTLVSPFCWKAASHRSHDLEEKPWETFGIPFR</sequence>
<dbReference type="Proteomes" id="UP001057452">
    <property type="component" value="Chromosome 21"/>
</dbReference>
<dbReference type="EMBL" id="CM043805">
    <property type="protein sequence ID" value="KAI4805372.1"/>
    <property type="molecule type" value="Genomic_DNA"/>
</dbReference>
<gene>
    <name evidence="1" type="ORF">KUCAC02_009994</name>
</gene>
<name>A0ACB9VYI0_CHAAC</name>